<sequence length="271" mass="30872">MLKKKILALLFFLFVFLFSSKFVYAKDYSILSADFKVQLNLDGSAGVTETRAYYFDGSFSWIDQTINLNTKYKIQNTNFELWEGLQKYLQSDSGQPGTYQLTITPEKLYLKAYYQANFESKTFTLKYKIENAIINHDDIADFYWQLIGGEWSKPHQKVTAEVILPLPAPDDQIWAFGHGPLNGRVSIPDNQRAVFSADNLPINKFFEVRVLFPKLENAVFAQTGNKTLAGILDEEKKDIEKTAKDVNKKNISPVLVAFGVLFGIGVNFLFV</sequence>
<dbReference type="Proteomes" id="UP000230384">
    <property type="component" value="Unassembled WGS sequence"/>
</dbReference>
<gene>
    <name evidence="3" type="ORF">CO010_02465</name>
</gene>
<dbReference type="InterPro" id="IPR018702">
    <property type="entry name" value="DUF2207"/>
</dbReference>
<organism evidence="3 4">
    <name type="scientific">Candidatus Shapirobacteria bacterium CG_4_8_14_3_um_filter_39_11</name>
    <dbReference type="NCBI Taxonomy" id="1974875"/>
    <lineage>
        <taxon>Bacteria</taxon>
        <taxon>Candidatus Shapironibacteriota</taxon>
    </lineage>
</organism>
<keyword evidence="1" id="KW-0812">Transmembrane</keyword>
<feature type="transmembrane region" description="Helical" evidence="1">
    <location>
        <begin position="251"/>
        <end position="270"/>
    </location>
</feature>
<comment type="caution">
    <text evidence="3">The sequence shown here is derived from an EMBL/GenBank/DDBJ whole genome shotgun (WGS) entry which is preliminary data.</text>
</comment>
<evidence type="ECO:0000259" key="2">
    <source>
        <dbReference type="Pfam" id="PF09972"/>
    </source>
</evidence>
<name>A0A2M8GH17_9BACT</name>
<feature type="domain" description="DUF2207" evidence="2">
    <location>
        <begin position="29"/>
        <end position="212"/>
    </location>
</feature>
<reference evidence="4" key="1">
    <citation type="submission" date="2017-09" db="EMBL/GenBank/DDBJ databases">
        <title>Depth-based differentiation of microbial function through sediment-hosted aquifers and enrichment of novel symbionts in the deep terrestrial subsurface.</title>
        <authorList>
            <person name="Probst A.J."/>
            <person name="Ladd B."/>
            <person name="Jarett J.K."/>
            <person name="Geller-Mcgrath D.E."/>
            <person name="Sieber C.M.K."/>
            <person name="Emerson J.B."/>
            <person name="Anantharaman K."/>
            <person name="Thomas B.C."/>
            <person name="Malmstrom R."/>
            <person name="Stieglmeier M."/>
            <person name="Klingl A."/>
            <person name="Woyke T."/>
            <person name="Ryan C.M."/>
            <person name="Banfield J.F."/>
        </authorList>
    </citation>
    <scope>NUCLEOTIDE SEQUENCE [LARGE SCALE GENOMIC DNA]</scope>
</reference>
<dbReference type="EMBL" id="PFQN01000038">
    <property type="protein sequence ID" value="PJC76537.1"/>
    <property type="molecule type" value="Genomic_DNA"/>
</dbReference>
<evidence type="ECO:0000256" key="1">
    <source>
        <dbReference type="SAM" id="Phobius"/>
    </source>
</evidence>
<keyword evidence="1" id="KW-1133">Transmembrane helix</keyword>
<proteinExistence type="predicted"/>
<accession>A0A2M8GH17</accession>
<evidence type="ECO:0000313" key="4">
    <source>
        <dbReference type="Proteomes" id="UP000230384"/>
    </source>
</evidence>
<feature type="non-terminal residue" evidence="3">
    <location>
        <position position="271"/>
    </location>
</feature>
<evidence type="ECO:0000313" key="3">
    <source>
        <dbReference type="EMBL" id="PJC76537.1"/>
    </source>
</evidence>
<protein>
    <recommendedName>
        <fullName evidence="2">DUF2207 domain-containing protein</fullName>
    </recommendedName>
</protein>
<dbReference type="Pfam" id="PF09972">
    <property type="entry name" value="DUF2207"/>
    <property type="match status" value="1"/>
</dbReference>
<dbReference type="AlphaFoldDB" id="A0A2M8GH17"/>
<keyword evidence="1" id="KW-0472">Membrane</keyword>